<dbReference type="GO" id="GO:0005829">
    <property type="term" value="C:cytosol"/>
    <property type="evidence" value="ECO:0007669"/>
    <property type="project" value="UniProtKB-ARBA"/>
</dbReference>
<dbReference type="InterPro" id="IPR001155">
    <property type="entry name" value="OxRdtase_FMN_N"/>
</dbReference>
<comment type="caution">
    <text evidence="5">The sequence shown here is derived from an EMBL/GenBank/DDBJ whole genome shotgun (WGS) entry which is preliminary data.</text>
</comment>
<dbReference type="GO" id="GO:0010181">
    <property type="term" value="F:FMN binding"/>
    <property type="evidence" value="ECO:0007669"/>
    <property type="project" value="InterPro"/>
</dbReference>
<dbReference type="Gene3D" id="3.20.20.70">
    <property type="entry name" value="Aldolase class I"/>
    <property type="match status" value="1"/>
</dbReference>
<dbReference type="AlphaFoldDB" id="A0A1E3J1N4"/>
<dbReference type="RefSeq" id="XP_019031021.1">
    <property type="nucleotide sequence ID" value="XM_019176989.1"/>
</dbReference>
<dbReference type="CDD" id="cd02933">
    <property type="entry name" value="OYE_like_FMN"/>
    <property type="match status" value="1"/>
</dbReference>
<comment type="similarity">
    <text evidence="2">Belongs to the NADH:flavin oxidoreductase/NADH oxidase family.</text>
</comment>
<evidence type="ECO:0000313" key="6">
    <source>
        <dbReference type="Proteomes" id="UP000094819"/>
    </source>
</evidence>
<dbReference type="PANTHER" id="PTHR22893">
    <property type="entry name" value="NADH OXIDOREDUCTASE-RELATED"/>
    <property type="match status" value="1"/>
</dbReference>
<dbReference type="SUPFAM" id="SSF51395">
    <property type="entry name" value="FMN-linked oxidoreductases"/>
    <property type="match status" value="1"/>
</dbReference>
<dbReference type="GeneID" id="30194099"/>
<dbReference type="OrthoDB" id="276546at2759"/>
<protein>
    <submittedName>
        <fullName evidence="5">NADPH2 dehydrogenase</fullName>
    </submittedName>
</protein>
<organism evidence="5 6">
    <name type="scientific">Cryptococcus wingfieldii CBS 7118</name>
    <dbReference type="NCBI Taxonomy" id="1295528"/>
    <lineage>
        <taxon>Eukaryota</taxon>
        <taxon>Fungi</taxon>
        <taxon>Dikarya</taxon>
        <taxon>Basidiomycota</taxon>
        <taxon>Agaricomycotina</taxon>
        <taxon>Tremellomycetes</taxon>
        <taxon>Tremellales</taxon>
        <taxon>Cryptococcaceae</taxon>
        <taxon>Cryptococcus</taxon>
    </lineage>
</organism>
<dbReference type="Pfam" id="PF00724">
    <property type="entry name" value="Oxidored_FMN"/>
    <property type="match status" value="1"/>
</dbReference>
<dbReference type="EMBL" id="AWGH01000014">
    <property type="protein sequence ID" value="ODN94742.1"/>
    <property type="molecule type" value="Genomic_DNA"/>
</dbReference>
<evidence type="ECO:0000259" key="4">
    <source>
        <dbReference type="Pfam" id="PF00724"/>
    </source>
</evidence>
<evidence type="ECO:0000256" key="1">
    <source>
        <dbReference type="ARBA" id="ARBA00001917"/>
    </source>
</evidence>
<evidence type="ECO:0000256" key="2">
    <source>
        <dbReference type="ARBA" id="ARBA00005979"/>
    </source>
</evidence>
<comment type="cofactor">
    <cofactor evidence="1">
        <name>FMN</name>
        <dbReference type="ChEBI" id="CHEBI:58210"/>
    </cofactor>
</comment>
<dbReference type="InterPro" id="IPR045247">
    <property type="entry name" value="Oye-like"/>
</dbReference>
<sequence>MSATQSPQLFTPIQVGDYELKHKIVMAPLTRLRAGAKDAIPSDWAIKYYTQRASEGGLIVSEGTFIAAEHKGYDYVPGIYTPEHIAAWKKITDGVHSKGGRIFCQLWVLGRAADPAVIPVVYSAGSVEDPEPSPFKSDEVKKPLTPLQEEDMDRLVGYYEQAAKNSIEAGFDGVEIHGANGYILDQFLQTNSNDRTDQYGGSVENRTRFPLRVLNAVCAAIGPKRVGIRMSPFSEFQAMRMKEPLDTFVPWAETIAKAQPELAYVHAIEGRGFTVAEDQWYQNDTLAPIREAVAKHGKSIKFISAGGYTPEKALKHAEEFPGDLVCFGRSFISNPDLPNRVLKGYPIRKYERPTFYSQTAEGYIDYEDYAPEQQALAQDEAAPSA</sequence>
<keyword evidence="6" id="KW-1185">Reference proteome</keyword>
<keyword evidence="3" id="KW-0560">Oxidoreductase</keyword>
<proteinExistence type="inferred from homology"/>
<dbReference type="InterPro" id="IPR013785">
    <property type="entry name" value="Aldolase_TIM"/>
</dbReference>
<reference evidence="5 6" key="1">
    <citation type="submission" date="2016-06" db="EMBL/GenBank/DDBJ databases">
        <title>Evolution of pathogenesis and genome organization in the Tremellales.</title>
        <authorList>
            <person name="Cuomo C."/>
            <person name="Litvintseva A."/>
            <person name="Heitman J."/>
            <person name="Chen Y."/>
            <person name="Sun S."/>
            <person name="Springer D."/>
            <person name="Dromer F."/>
            <person name="Young S."/>
            <person name="Zeng Q."/>
            <person name="Chapman S."/>
            <person name="Gujja S."/>
            <person name="Saif S."/>
            <person name="Birren B."/>
        </authorList>
    </citation>
    <scope>NUCLEOTIDE SEQUENCE [LARGE SCALE GENOMIC DNA]</scope>
    <source>
        <strain evidence="5 6">CBS 7118</strain>
    </source>
</reference>
<gene>
    <name evidence="5" type="ORF">L198_04886</name>
</gene>
<accession>A0A1E3J1N4</accession>
<dbReference type="FunFam" id="3.20.20.70:FF:000059">
    <property type="entry name" value="N-ethylmaleimide reductase, FMN-linked"/>
    <property type="match status" value="1"/>
</dbReference>
<name>A0A1E3J1N4_9TREE</name>
<evidence type="ECO:0000313" key="5">
    <source>
        <dbReference type="EMBL" id="ODN94742.1"/>
    </source>
</evidence>
<evidence type="ECO:0000256" key="3">
    <source>
        <dbReference type="ARBA" id="ARBA00023002"/>
    </source>
</evidence>
<dbReference type="PANTHER" id="PTHR22893:SF91">
    <property type="entry name" value="NADPH DEHYDROGENASE 2-RELATED"/>
    <property type="match status" value="1"/>
</dbReference>
<feature type="domain" description="NADH:flavin oxidoreductase/NADH oxidase N-terminal" evidence="4">
    <location>
        <begin position="8"/>
        <end position="345"/>
    </location>
</feature>
<dbReference type="GO" id="GO:0016628">
    <property type="term" value="F:oxidoreductase activity, acting on the CH-CH group of donors, NAD or NADP as acceptor"/>
    <property type="evidence" value="ECO:0007669"/>
    <property type="project" value="UniProtKB-ARBA"/>
</dbReference>
<dbReference type="Proteomes" id="UP000094819">
    <property type="component" value="Unassembled WGS sequence"/>
</dbReference>